<sequence>MTSFFGSESCLPNCCIRVKSLADFPLGPISPLDEDFNEQHKRRICEALDFYGRVSSDDRICVFSKSRYRIAHLLGQYCTLMHPIKLFEPQSANIHWPSFAQTYQNKFNLIIIIDCLHDIENHLSMFACLKACLDPFDGRLLVLHRCSMTLTLPVPKANSEEVIRCEYSASNLLSDMLKANLDIEWDVFRIVFSLPALSWIKMLRDAKLCPLDCAGLSSQRILNGISSLVDSQLKYTPQSDIHADVQLSDNLLIIVAQGQANDALSLTKLERSTLSYNQRWPQDGKKSKANSDYEFEIPIELASQVKSEMQHLFNDAVNRYEPKEQTTISRMHDEEWWGNTLYQQIATTDSSCIETRRLNSYWTKLHHNRRRNKDN</sequence>
<keyword evidence="2" id="KW-1185">Reference proteome</keyword>
<dbReference type="Proteomes" id="UP001626550">
    <property type="component" value="Unassembled WGS sequence"/>
</dbReference>
<name>A0ABD2QJR0_9PLAT</name>
<evidence type="ECO:0000313" key="2">
    <source>
        <dbReference type="Proteomes" id="UP001626550"/>
    </source>
</evidence>
<dbReference type="AlphaFoldDB" id="A0ABD2QJR0"/>
<gene>
    <name evidence="1" type="ORF">Ciccas_001738</name>
</gene>
<reference evidence="1 2" key="1">
    <citation type="submission" date="2024-11" db="EMBL/GenBank/DDBJ databases">
        <title>Adaptive evolution of stress response genes in parasites aligns with host niche diversity.</title>
        <authorList>
            <person name="Hahn C."/>
            <person name="Resl P."/>
        </authorList>
    </citation>
    <scope>NUCLEOTIDE SEQUENCE [LARGE SCALE GENOMIC DNA]</scope>
    <source>
        <strain evidence="1">EGGRZ-B1_66</strain>
        <tissue evidence="1">Body</tissue>
    </source>
</reference>
<dbReference type="EMBL" id="JBJKFK010000121">
    <property type="protein sequence ID" value="KAL3319587.1"/>
    <property type="molecule type" value="Genomic_DNA"/>
</dbReference>
<accession>A0ABD2QJR0</accession>
<protein>
    <submittedName>
        <fullName evidence="1">Uncharacterized protein</fullName>
    </submittedName>
</protein>
<organism evidence="1 2">
    <name type="scientific">Cichlidogyrus casuarinus</name>
    <dbReference type="NCBI Taxonomy" id="1844966"/>
    <lineage>
        <taxon>Eukaryota</taxon>
        <taxon>Metazoa</taxon>
        <taxon>Spiralia</taxon>
        <taxon>Lophotrochozoa</taxon>
        <taxon>Platyhelminthes</taxon>
        <taxon>Monogenea</taxon>
        <taxon>Monopisthocotylea</taxon>
        <taxon>Dactylogyridea</taxon>
        <taxon>Ancyrocephalidae</taxon>
        <taxon>Cichlidogyrus</taxon>
    </lineage>
</organism>
<comment type="caution">
    <text evidence="1">The sequence shown here is derived from an EMBL/GenBank/DDBJ whole genome shotgun (WGS) entry which is preliminary data.</text>
</comment>
<proteinExistence type="predicted"/>
<evidence type="ECO:0000313" key="1">
    <source>
        <dbReference type="EMBL" id="KAL3319587.1"/>
    </source>
</evidence>